<dbReference type="PANTHER" id="PTHR19879">
    <property type="entry name" value="TRANSCRIPTION INITIATION FACTOR TFIID"/>
    <property type="match status" value="1"/>
</dbReference>
<reference evidence="5 6" key="1">
    <citation type="journal article" date="2012" name="PLoS Pathog.">
        <title>Diverse lifestyles and strategies of plant pathogenesis encoded in the genomes of eighteen Dothideomycetes fungi.</title>
        <authorList>
            <person name="Ohm R.A."/>
            <person name="Feau N."/>
            <person name="Henrissat B."/>
            <person name="Schoch C.L."/>
            <person name="Horwitz B.A."/>
            <person name="Barry K.W."/>
            <person name="Condon B.J."/>
            <person name="Copeland A.C."/>
            <person name="Dhillon B."/>
            <person name="Glaser F."/>
            <person name="Hesse C.N."/>
            <person name="Kosti I."/>
            <person name="LaButti K."/>
            <person name="Lindquist E.A."/>
            <person name="Lucas S."/>
            <person name="Salamov A.A."/>
            <person name="Bradshaw R.E."/>
            <person name="Ciuffetti L."/>
            <person name="Hamelin R.C."/>
            <person name="Kema G.H.J."/>
            <person name="Lawrence C."/>
            <person name="Scott J.A."/>
            <person name="Spatafora J.W."/>
            <person name="Turgeon B.G."/>
            <person name="de Wit P.J.G.M."/>
            <person name="Zhong S."/>
            <person name="Goodwin S.B."/>
            <person name="Grigoriev I.V."/>
        </authorList>
    </citation>
    <scope>NUCLEOTIDE SEQUENCE [LARGE SCALE GENOMIC DNA]</scope>
    <source>
        <strain evidence="6">ND90Pr / ATCC 201652</strain>
    </source>
</reference>
<evidence type="ECO:0000313" key="6">
    <source>
        <dbReference type="Proteomes" id="UP000016934"/>
    </source>
</evidence>
<dbReference type="Pfam" id="PF24883">
    <property type="entry name" value="NPHP3_N"/>
    <property type="match status" value="1"/>
</dbReference>
<feature type="repeat" description="WD" evidence="3">
    <location>
        <begin position="826"/>
        <end position="867"/>
    </location>
</feature>
<feature type="repeat" description="WD" evidence="3">
    <location>
        <begin position="1033"/>
        <end position="1074"/>
    </location>
</feature>
<dbReference type="InterPro" id="IPR010730">
    <property type="entry name" value="HET"/>
</dbReference>
<dbReference type="InterPro" id="IPR011044">
    <property type="entry name" value="Quino_amine_DH_bsu"/>
</dbReference>
<keyword evidence="6" id="KW-1185">Reference proteome</keyword>
<organism evidence="5 6">
    <name type="scientific">Cochliobolus sativus (strain ND90Pr / ATCC 201652)</name>
    <name type="common">Common root rot and spot blotch fungus</name>
    <name type="synonym">Bipolaris sorokiniana</name>
    <dbReference type="NCBI Taxonomy" id="665912"/>
    <lineage>
        <taxon>Eukaryota</taxon>
        <taxon>Fungi</taxon>
        <taxon>Dikarya</taxon>
        <taxon>Ascomycota</taxon>
        <taxon>Pezizomycotina</taxon>
        <taxon>Dothideomycetes</taxon>
        <taxon>Pleosporomycetidae</taxon>
        <taxon>Pleosporales</taxon>
        <taxon>Pleosporineae</taxon>
        <taxon>Pleosporaceae</taxon>
        <taxon>Bipolaris</taxon>
    </lineage>
</organism>
<dbReference type="PROSITE" id="PS50837">
    <property type="entry name" value="NACHT"/>
    <property type="match status" value="1"/>
</dbReference>
<gene>
    <name evidence="5" type="ORF">COCSADRAFT_187043</name>
</gene>
<dbReference type="PROSITE" id="PS00678">
    <property type="entry name" value="WD_REPEATS_1"/>
    <property type="match status" value="6"/>
</dbReference>
<dbReference type="eggNOG" id="KOG4155">
    <property type="taxonomic scope" value="Eukaryota"/>
</dbReference>
<dbReference type="SUPFAM" id="SSF50998">
    <property type="entry name" value="Quinoprotein alcohol dehydrogenase-like"/>
    <property type="match status" value="1"/>
</dbReference>
<dbReference type="PROSITE" id="PS50294">
    <property type="entry name" value="WD_REPEATS_REGION"/>
    <property type="match status" value="9"/>
</dbReference>
<dbReference type="PRINTS" id="PR00320">
    <property type="entry name" value="GPROTEINBRPT"/>
</dbReference>
<feature type="repeat" description="WD" evidence="3">
    <location>
        <begin position="1329"/>
        <end position="1370"/>
    </location>
</feature>
<dbReference type="InterPro" id="IPR011047">
    <property type="entry name" value="Quinoprotein_ADH-like_sf"/>
</dbReference>
<dbReference type="InterPro" id="IPR027417">
    <property type="entry name" value="P-loop_NTPase"/>
</dbReference>
<dbReference type="EMBL" id="KB445638">
    <property type="protein sequence ID" value="EMD68008.1"/>
    <property type="molecule type" value="Genomic_DNA"/>
</dbReference>
<dbReference type="OrthoDB" id="538223at2759"/>
<proteinExistence type="predicted"/>
<feature type="domain" description="NACHT" evidence="4">
    <location>
        <begin position="297"/>
        <end position="449"/>
    </location>
</feature>
<dbReference type="SMART" id="SM00320">
    <property type="entry name" value="WD40"/>
    <property type="match status" value="12"/>
</dbReference>
<feature type="repeat" description="WD" evidence="3">
    <location>
        <begin position="1158"/>
        <end position="1199"/>
    </location>
</feature>
<accession>M2SLF0</accession>
<dbReference type="SUPFAM" id="SSF50969">
    <property type="entry name" value="YVTN repeat-like/Quinoprotein amine dehydrogenase"/>
    <property type="match status" value="1"/>
</dbReference>
<dbReference type="Proteomes" id="UP000016934">
    <property type="component" value="Unassembled WGS sequence"/>
</dbReference>
<evidence type="ECO:0000256" key="3">
    <source>
        <dbReference type="PROSITE-ProRule" id="PRU00221"/>
    </source>
</evidence>
<dbReference type="InterPro" id="IPR015943">
    <property type="entry name" value="WD40/YVTN_repeat-like_dom_sf"/>
</dbReference>
<feature type="repeat" description="WD" evidence="3">
    <location>
        <begin position="1240"/>
        <end position="1281"/>
    </location>
</feature>
<keyword evidence="2" id="KW-0677">Repeat</keyword>
<dbReference type="InterPro" id="IPR020472">
    <property type="entry name" value="WD40_PAC1"/>
</dbReference>
<dbReference type="PROSITE" id="PS50082">
    <property type="entry name" value="WD_REPEATS_2"/>
    <property type="match status" value="11"/>
</dbReference>
<dbReference type="GeneID" id="19133579"/>
<keyword evidence="1 3" id="KW-0853">WD repeat</keyword>
<dbReference type="HOGENOM" id="CLU_000288_6_16_1"/>
<dbReference type="Pfam" id="PF00400">
    <property type="entry name" value="WD40"/>
    <property type="match status" value="12"/>
</dbReference>
<dbReference type="CDD" id="cd00200">
    <property type="entry name" value="WD40"/>
    <property type="match status" value="2"/>
</dbReference>
<feature type="repeat" description="WD" evidence="3">
    <location>
        <begin position="1075"/>
        <end position="1116"/>
    </location>
</feature>
<dbReference type="FunFam" id="3.40.50.300:FF:001638">
    <property type="entry name" value="NACHT and WD40 domain protein"/>
    <property type="match status" value="1"/>
</dbReference>
<dbReference type="PANTHER" id="PTHR19879:SF9">
    <property type="entry name" value="TRANSCRIPTION INITIATION FACTOR TFIID SUBUNIT 5"/>
    <property type="match status" value="1"/>
</dbReference>
<dbReference type="SUPFAM" id="SSF101898">
    <property type="entry name" value="NHL repeat"/>
    <property type="match status" value="1"/>
</dbReference>
<evidence type="ECO:0000256" key="2">
    <source>
        <dbReference type="ARBA" id="ARBA00022737"/>
    </source>
</evidence>
<dbReference type="RefSeq" id="XP_007695735.1">
    <property type="nucleotide sequence ID" value="XM_007697545.1"/>
</dbReference>
<dbReference type="Gene3D" id="3.40.50.300">
    <property type="entry name" value="P-loop containing nucleotide triphosphate hydrolases"/>
    <property type="match status" value="1"/>
</dbReference>
<dbReference type="Gene3D" id="2.130.10.10">
    <property type="entry name" value="YVTN repeat-like/Quinoprotein amine dehydrogenase"/>
    <property type="match status" value="4"/>
</dbReference>
<dbReference type="InterPro" id="IPR001680">
    <property type="entry name" value="WD40_rpt"/>
</dbReference>
<dbReference type="STRING" id="665912.M2SLF0"/>
<dbReference type="Pfam" id="PF06985">
    <property type="entry name" value="HET"/>
    <property type="match status" value="1"/>
</dbReference>
<name>M2SLF0_COCSN</name>
<reference evidence="6" key="2">
    <citation type="journal article" date="2013" name="PLoS Genet.">
        <title>Comparative genome structure, secondary metabolite, and effector coding capacity across Cochliobolus pathogens.</title>
        <authorList>
            <person name="Condon B.J."/>
            <person name="Leng Y."/>
            <person name="Wu D."/>
            <person name="Bushley K.E."/>
            <person name="Ohm R.A."/>
            <person name="Otillar R."/>
            <person name="Martin J."/>
            <person name="Schackwitz W."/>
            <person name="Grimwood J."/>
            <person name="MohdZainudin N."/>
            <person name="Xue C."/>
            <person name="Wang R."/>
            <person name="Manning V.A."/>
            <person name="Dhillon B."/>
            <person name="Tu Z.J."/>
            <person name="Steffenson B.J."/>
            <person name="Salamov A."/>
            <person name="Sun H."/>
            <person name="Lowry S."/>
            <person name="LaButti K."/>
            <person name="Han J."/>
            <person name="Copeland A."/>
            <person name="Lindquist E."/>
            <person name="Barry K."/>
            <person name="Schmutz J."/>
            <person name="Baker S.E."/>
            <person name="Ciuffetti L.M."/>
            <person name="Grigoriev I.V."/>
            <person name="Zhong S."/>
            <person name="Turgeon B.G."/>
        </authorList>
    </citation>
    <scope>NUCLEOTIDE SEQUENCE [LARGE SCALE GENOMIC DNA]</scope>
    <source>
        <strain evidence="6">ND90Pr / ATCC 201652</strain>
    </source>
</reference>
<feature type="repeat" description="WD" evidence="3">
    <location>
        <begin position="1198"/>
        <end position="1239"/>
    </location>
</feature>
<evidence type="ECO:0000313" key="5">
    <source>
        <dbReference type="EMBL" id="EMD68008.1"/>
    </source>
</evidence>
<feature type="repeat" description="WD" evidence="3">
    <location>
        <begin position="910"/>
        <end position="951"/>
    </location>
</feature>
<evidence type="ECO:0000256" key="1">
    <source>
        <dbReference type="ARBA" id="ARBA00022574"/>
    </source>
</evidence>
<dbReference type="KEGG" id="bsc:COCSADRAFT_187043"/>
<dbReference type="InterPro" id="IPR019775">
    <property type="entry name" value="WD40_repeat_CS"/>
</dbReference>
<dbReference type="InterPro" id="IPR007111">
    <property type="entry name" value="NACHT_NTPase"/>
</dbReference>
<feature type="repeat" description="WD" evidence="3">
    <location>
        <begin position="1295"/>
        <end position="1328"/>
    </location>
</feature>
<protein>
    <recommendedName>
        <fullName evidence="4">NACHT domain-containing protein</fullName>
    </recommendedName>
</protein>
<feature type="repeat" description="WD" evidence="3">
    <location>
        <begin position="868"/>
        <end position="909"/>
    </location>
</feature>
<sequence>MRLLRLNYTGELSLTKDLKGDDIIPPYAILSHTWQEGEEVTYDELIKGNSKNKVGYSKIRFCAQQAKRDDLEYFWVDTCCINKADQVELREAISSMFRWYQNAAKCYVFLSDVPYSKQKADTGLGEYLWAAAFRASRWFTRGWTLQELLAPESVEFFSKEWRRLGDKTSLQTHIWEATRIPNAALRGVPLLQFSIDERMKWSEHRETKVPEDRAYCLIGIFGVQMTPFYGEGVNGAFTRLMNEANILNRCLQELHLSDPHDDKKRIEDTKGGLLQGSYCWVLDNASFQQWRDGAQSRLLWIKGDAGKGKTMLLCGIVDELKKSTASFLSFFFCQSTDSRLNSTTAVLRGLIYLLVRQQPSLVSHLRKRYDQAGGALFQDANAWVALSDIFTSMVQDADLKTSYLVVDALDECVVDLSKLLDLIVRTIASSTRVKWLVSSRNEAHIEHKLKSVGGKKKLSLEVKHNAEQVARAVDMYIDHKLSRLESLREDSRREQVRDELRHKANGTFLWVAFVVQELEGPESWDPLEVVKEAPAGLDQLYDNMMDRIQQLKRSAKICQLLLSTAAVAYRPLYLAEMGSLRGVAGQGTVLAETVRKIVAMCGSFLTIHDERVYLVHQSAKDYLSGKMRAAALPSQSEIHHDLFSRSLKLMFNTLKRDMYNLVELGFPIDEVEIPDPDPLATARYSCVHWVDHLCNSNPVSSASHAEELRDRGVVHVFMREKFLYWLEALSLCKSMPKAVVSMAKLRSLVQGREKTAMFTELVHDAHRFVMYHKGVIESSPLQAYTSALLFSPTGSLVRMLFQHEEPECMTIKPAMDDGWSACLQTLEGHSDVVTDVAFSPDGKLLASASMDRTVKLWDVGRGLTMHRCESHSSPVIAFIFIKDGTMLVSASDDLTIKLWDIRTGERPLTVNCCSDPVIRAAFSPNGKLLASISDDGRLKLWDPSTGISVQTIEDIYDTSPVTFALDGMLVALLWNKSVGVWDTSTGVMIMTLKNHSDVTAITSSPNGMLLALALGDGTIRTINISTEATIQVLEGSSEYAQEIAFSPDSKLLASASYNGTVELWDTKTGLRVQTLQSYSDDVSAVAFSPESKLLASASYDGKIRLWTVRMRASVQTSEDYSGYTSPVTFSPDGTLLASALGYGMVKLWNTCTGAEMMLEGHSNRVDALAFSPNGKLLASASRDKTVRVWDVGKGSQTLQSSSGSITVVAFSPDSKLLAYASDERTVKLWDTGTGTELKRFEGHSGWVDSLAFSPNGDLLASASKDNTVRIWDVKTGTEMKTFEGDSIRPPFGWHTAVAFSPDAKLVASAADGRTVKLWKVGTRAETEAFEGNSSHVSALAFSLDGKLLAAATHDRTVTLWDVNAGAVIQTLNADAVLRILSFSDDGAFLQSDRGALSLSFLSIYQSTPRREYMSSVYIKDQWVSHGAGNILWLPPDYRPSKVAAHKNIVAFSCRSGRVLIMKFTF</sequence>
<feature type="repeat" description="WD" evidence="3">
    <location>
        <begin position="1117"/>
        <end position="1158"/>
    </location>
</feature>
<dbReference type="InterPro" id="IPR056884">
    <property type="entry name" value="NPHP3-like_N"/>
</dbReference>
<evidence type="ECO:0000259" key="4">
    <source>
        <dbReference type="PROSITE" id="PS50837"/>
    </source>
</evidence>